<keyword evidence="2" id="KW-0560">Oxidoreductase</keyword>
<reference evidence="5 6" key="1">
    <citation type="journal article" date="2023" name="G3 (Bethesda)">
        <title>A chromosome-length genome assembly and annotation of blackberry (Rubus argutus, cv. 'Hillquist').</title>
        <authorList>
            <person name="Bruna T."/>
            <person name="Aryal R."/>
            <person name="Dudchenko O."/>
            <person name="Sargent D.J."/>
            <person name="Mead D."/>
            <person name="Buti M."/>
            <person name="Cavallini A."/>
            <person name="Hytonen T."/>
            <person name="Andres J."/>
            <person name="Pham M."/>
            <person name="Weisz D."/>
            <person name="Mascagni F."/>
            <person name="Usai G."/>
            <person name="Natali L."/>
            <person name="Bassil N."/>
            <person name="Fernandez G.E."/>
            <person name="Lomsadze A."/>
            <person name="Armour M."/>
            <person name="Olukolu B."/>
            <person name="Poorten T."/>
            <person name="Britton C."/>
            <person name="Davik J."/>
            <person name="Ashrafi H."/>
            <person name="Aiden E.L."/>
            <person name="Borodovsky M."/>
            <person name="Worthington M."/>
        </authorList>
    </citation>
    <scope>NUCLEOTIDE SEQUENCE [LARGE SCALE GENOMIC DNA]</scope>
    <source>
        <strain evidence="5">PI 553951</strain>
    </source>
</reference>
<comment type="similarity">
    <text evidence="3">Belongs to the NAD(P)-dependent epimerase/dehydratase family. Dihydroflavonol-4-reductase subfamily.</text>
</comment>
<organism evidence="5 6">
    <name type="scientific">Rubus argutus</name>
    <name type="common">Southern blackberry</name>
    <dbReference type="NCBI Taxonomy" id="59490"/>
    <lineage>
        <taxon>Eukaryota</taxon>
        <taxon>Viridiplantae</taxon>
        <taxon>Streptophyta</taxon>
        <taxon>Embryophyta</taxon>
        <taxon>Tracheophyta</taxon>
        <taxon>Spermatophyta</taxon>
        <taxon>Magnoliopsida</taxon>
        <taxon>eudicotyledons</taxon>
        <taxon>Gunneridae</taxon>
        <taxon>Pentapetalae</taxon>
        <taxon>rosids</taxon>
        <taxon>fabids</taxon>
        <taxon>Rosales</taxon>
        <taxon>Rosaceae</taxon>
        <taxon>Rosoideae</taxon>
        <taxon>Rosoideae incertae sedis</taxon>
        <taxon>Rubus</taxon>
    </lineage>
</organism>
<evidence type="ECO:0000313" key="5">
    <source>
        <dbReference type="EMBL" id="KAK9913039.1"/>
    </source>
</evidence>
<dbReference type="CDD" id="cd08958">
    <property type="entry name" value="FR_SDR_e"/>
    <property type="match status" value="1"/>
</dbReference>
<dbReference type="FunFam" id="3.40.50.720:FF:000085">
    <property type="entry name" value="Dihydroflavonol reductase"/>
    <property type="match status" value="1"/>
</dbReference>
<dbReference type="PANTHER" id="PTHR10366">
    <property type="entry name" value="NAD DEPENDENT EPIMERASE/DEHYDRATASE"/>
    <property type="match status" value="1"/>
</dbReference>
<proteinExistence type="inferred from homology"/>
<name>A0AAW1W1H0_RUBAR</name>
<evidence type="ECO:0000256" key="3">
    <source>
        <dbReference type="ARBA" id="ARBA00023445"/>
    </source>
</evidence>
<dbReference type="InterPro" id="IPR050425">
    <property type="entry name" value="NAD(P)_dehydrat-like"/>
</dbReference>
<feature type="domain" description="NAD-dependent epimerase/dehydratase" evidence="4">
    <location>
        <begin position="8"/>
        <end position="244"/>
    </location>
</feature>
<accession>A0AAW1W1H0</accession>
<gene>
    <name evidence="5" type="ORF">M0R45_036865</name>
</gene>
<dbReference type="EMBL" id="JBEDUW010000007">
    <property type="protein sequence ID" value="KAK9913039.1"/>
    <property type="molecule type" value="Genomic_DNA"/>
</dbReference>
<dbReference type="AlphaFoldDB" id="A0AAW1W1H0"/>
<dbReference type="SUPFAM" id="SSF51735">
    <property type="entry name" value="NAD(P)-binding Rossmann-fold domains"/>
    <property type="match status" value="1"/>
</dbReference>
<evidence type="ECO:0000256" key="1">
    <source>
        <dbReference type="ARBA" id="ARBA00022857"/>
    </source>
</evidence>
<dbReference type="Gene3D" id="3.40.50.720">
    <property type="entry name" value="NAD(P)-binding Rossmann-like Domain"/>
    <property type="match status" value="1"/>
</dbReference>
<dbReference type="PANTHER" id="PTHR10366:SF852">
    <property type="entry name" value="CINNAMOYL-COA REDUCTASE CAD2"/>
    <property type="match status" value="1"/>
</dbReference>
<protein>
    <recommendedName>
        <fullName evidence="4">NAD-dependent epimerase/dehydratase domain-containing protein</fullName>
    </recommendedName>
</protein>
<keyword evidence="1" id="KW-0521">NADP</keyword>
<evidence type="ECO:0000259" key="4">
    <source>
        <dbReference type="Pfam" id="PF01370"/>
    </source>
</evidence>
<dbReference type="GO" id="GO:0016616">
    <property type="term" value="F:oxidoreductase activity, acting on the CH-OH group of donors, NAD or NADP as acceptor"/>
    <property type="evidence" value="ECO:0007669"/>
    <property type="project" value="TreeGrafter"/>
</dbReference>
<sequence length="327" mass="35717">MSGARNVVCVTGASGYIASWLVKLLLQRGYIVKATVRDPNDPKKTQHLVSLNGAKERLHLFKADLVDEGSFDPVVDGCNGVFHTASPVLLSSISDPQAQLLDPAVKGTLNVLKSCAKFPTVKRVVLTSSIAAVIMNGKPLTPDVVVDETWFSDPLIAEKHKLWYILSKTLAEEAAWKFAEGNGIDLVSINPGFVIGPFLQPTINLTVEMIQNLITGKPLPASNYNLVDVRDVASAHIQAYEIPSASGRYCLVSHAAHISEALKIIQQLYPTLYIPERCDNDIPYLASDPKFQVSMEKAKSMGISFLPFEVTLKDTVESLKEKGFLNI</sequence>
<dbReference type="Pfam" id="PF01370">
    <property type="entry name" value="Epimerase"/>
    <property type="match status" value="1"/>
</dbReference>
<evidence type="ECO:0000256" key="2">
    <source>
        <dbReference type="ARBA" id="ARBA00023002"/>
    </source>
</evidence>
<dbReference type="Proteomes" id="UP001457282">
    <property type="component" value="Unassembled WGS sequence"/>
</dbReference>
<comment type="caution">
    <text evidence="5">The sequence shown here is derived from an EMBL/GenBank/DDBJ whole genome shotgun (WGS) entry which is preliminary data.</text>
</comment>
<evidence type="ECO:0000313" key="6">
    <source>
        <dbReference type="Proteomes" id="UP001457282"/>
    </source>
</evidence>
<keyword evidence="6" id="KW-1185">Reference proteome</keyword>
<dbReference type="InterPro" id="IPR036291">
    <property type="entry name" value="NAD(P)-bd_dom_sf"/>
</dbReference>
<dbReference type="InterPro" id="IPR001509">
    <property type="entry name" value="Epimerase_deHydtase"/>
</dbReference>